<dbReference type="SUPFAM" id="SSF53335">
    <property type="entry name" value="S-adenosyl-L-methionine-dependent methyltransferases"/>
    <property type="match status" value="1"/>
</dbReference>
<evidence type="ECO:0000313" key="2">
    <source>
        <dbReference type="Proteomes" id="UP001055108"/>
    </source>
</evidence>
<keyword evidence="2" id="KW-1185">Reference proteome</keyword>
<dbReference type="Proteomes" id="UP001055108">
    <property type="component" value="Unassembled WGS sequence"/>
</dbReference>
<dbReference type="RefSeq" id="WP_238303556.1">
    <property type="nucleotide sequence ID" value="NZ_BPQM01000064.1"/>
</dbReference>
<protein>
    <submittedName>
        <fullName evidence="1">Ribosomal RNA large subunit methyltransferase J</fullName>
    </submittedName>
</protein>
<name>A0AA37HPE8_9HYPH</name>
<reference evidence="1" key="2">
    <citation type="submission" date="2021-08" db="EMBL/GenBank/DDBJ databases">
        <authorList>
            <person name="Tani A."/>
            <person name="Ola A."/>
            <person name="Ogura Y."/>
            <person name="Katsura K."/>
            <person name="Hayashi T."/>
        </authorList>
    </citation>
    <scope>NUCLEOTIDE SEQUENCE</scope>
    <source>
        <strain evidence="1">NBRC 103626</strain>
    </source>
</reference>
<evidence type="ECO:0000313" key="1">
    <source>
        <dbReference type="EMBL" id="GJD79579.1"/>
    </source>
</evidence>
<keyword evidence="1" id="KW-0808">Transferase</keyword>
<dbReference type="EMBL" id="BPQM01000064">
    <property type="protein sequence ID" value="GJD79579.1"/>
    <property type="molecule type" value="Genomic_DNA"/>
</dbReference>
<accession>A0AA37HPE8</accession>
<gene>
    <name evidence="1" type="primary">rlmJ_1</name>
    <name evidence="1" type="ORF">NBEOAGPD_2808</name>
</gene>
<dbReference type="AlphaFoldDB" id="A0AA37HPE8"/>
<dbReference type="Gene3D" id="3.40.50.150">
    <property type="entry name" value="Vaccinia Virus protein VP39"/>
    <property type="match status" value="1"/>
</dbReference>
<dbReference type="InterPro" id="IPR031009">
    <property type="entry name" value="Tcm_partner"/>
</dbReference>
<proteinExistence type="predicted"/>
<sequence>MTKKPKEGVGPWAKEKLDALGEYLGFYTKVLKNQGWWCRGTIFVDAFAGPGRAKVRTKLKAAPEVSLFDTEPAADAEAVEYLKGSPRVALDIENPFSRYVFIERNPERVAELHALAEEYGETRRIVVKEGDAATELQAILDSGINWKHHRAVVFVDPFGMHIPWSTLEALARTGAIEVFVNFPLGMAIQRFLVRSGDIRENWQATLDSFFGSPDWRIHAYEERDGLFGAETLKLADSGIRLLEWYRGRLKEAFGHVSPGRLIRNTQGGHLYYLVWAGPNKKGLDGAQHILSKGDRVPPARGRKLTIYG</sequence>
<dbReference type="GO" id="GO:0008168">
    <property type="term" value="F:methyltransferase activity"/>
    <property type="evidence" value="ECO:0007669"/>
    <property type="project" value="UniProtKB-KW"/>
</dbReference>
<dbReference type="InterPro" id="IPR029063">
    <property type="entry name" value="SAM-dependent_MTases_sf"/>
</dbReference>
<dbReference type="NCBIfam" id="TIGR04474">
    <property type="entry name" value="tcm_partner"/>
    <property type="match status" value="1"/>
</dbReference>
<keyword evidence="1" id="KW-0489">Methyltransferase</keyword>
<comment type="caution">
    <text evidence="1">The sequence shown here is derived from an EMBL/GenBank/DDBJ whole genome shotgun (WGS) entry which is preliminary data.</text>
</comment>
<dbReference type="GO" id="GO:0032259">
    <property type="term" value="P:methylation"/>
    <property type="evidence" value="ECO:0007669"/>
    <property type="project" value="UniProtKB-KW"/>
</dbReference>
<reference evidence="1" key="1">
    <citation type="journal article" date="2016" name="Front. Microbiol.">
        <title>Genome Sequence of the Piezophilic, Mesophilic Sulfate-Reducing Bacterium Desulfovibrio indicus J2T.</title>
        <authorList>
            <person name="Cao J."/>
            <person name="Maignien L."/>
            <person name="Shao Z."/>
            <person name="Alain K."/>
            <person name="Jebbar M."/>
        </authorList>
    </citation>
    <scope>NUCLEOTIDE SEQUENCE</scope>
    <source>
        <strain evidence="1">NBRC 103626</strain>
    </source>
</reference>
<organism evidence="1 2">
    <name type="scientific">Methylobacterium gregans</name>
    <dbReference type="NCBI Taxonomy" id="374424"/>
    <lineage>
        <taxon>Bacteria</taxon>
        <taxon>Pseudomonadati</taxon>
        <taxon>Pseudomonadota</taxon>
        <taxon>Alphaproteobacteria</taxon>
        <taxon>Hyphomicrobiales</taxon>
        <taxon>Methylobacteriaceae</taxon>
        <taxon>Methylobacterium</taxon>
    </lineage>
</organism>